<dbReference type="RefSeq" id="WP_092718446.1">
    <property type="nucleotide sequence ID" value="NZ_FMBK01000003.1"/>
</dbReference>
<name>A0A1C4GUB1_9GAMM</name>
<organism evidence="1 2">
    <name type="scientific">Acinetobacter albensis</name>
    <dbReference type="NCBI Taxonomy" id="1673609"/>
    <lineage>
        <taxon>Bacteria</taxon>
        <taxon>Pseudomonadati</taxon>
        <taxon>Pseudomonadota</taxon>
        <taxon>Gammaproteobacteria</taxon>
        <taxon>Moraxellales</taxon>
        <taxon>Moraxellaceae</taxon>
        <taxon>Acinetobacter</taxon>
    </lineage>
</organism>
<evidence type="ECO:0008006" key="3">
    <source>
        <dbReference type="Google" id="ProtNLM"/>
    </source>
</evidence>
<evidence type="ECO:0000313" key="2">
    <source>
        <dbReference type="Proteomes" id="UP000243661"/>
    </source>
</evidence>
<sequence length="205" mass="23265">MYLSICYFRWGLVFIALVGVMACDSSGVVENFSQNPNKSPQSLEAEQAKTLIEIAGQATLPAMTHARKSPIKSYEKPFIGRYHAHIPCDDNFVPCAAGTAEYILNLSADGSVHRSIVQFGKVFAENTQTDSRNANYRRDTWSINVEKTELVVHRKDGVNFYYDIQDPQHLIMNLDKINRENSGGDKYYFKQGYRKPLKAYVLLKD</sequence>
<gene>
    <name evidence="1" type="ORF">GA0116959_103204</name>
</gene>
<accession>A0A1C4GUB1</accession>
<proteinExistence type="predicted"/>
<dbReference type="Proteomes" id="UP000243661">
    <property type="component" value="Unassembled WGS sequence"/>
</dbReference>
<evidence type="ECO:0000313" key="1">
    <source>
        <dbReference type="EMBL" id="SCC71351.1"/>
    </source>
</evidence>
<reference evidence="1 2" key="1">
    <citation type="submission" date="2016-08" db="EMBL/GenBank/DDBJ databases">
        <authorList>
            <person name="Seilhamer J.J."/>
        </authorList>
    </citation>
    <scope>NUCLEOTIDE SEQUENCE [LARGE SCALE GENOMIC DNA]</scope>
    <source>
        <strain evidence="1 2">ANC 4874</strain>
    </source>
</reference>
<dbReference type="AlphaFoldDB" id="A0A1C4GUB1"/>
<dbReference type="EMBL" id="FMBK01000003">
    <property type="protein sequence ID" value="SCC71351.1"/>
    <property type="molecule type" value="Genomic_DNA"/>
</dbReference>
<dbReference type="OrthoDB" id="6717149at2"/>
<protein>
    <recommendedName>
        <fullName evidence="3">NlpE N-terminal domain-containing protein</fullName>
    </recommendedName>
</protein>